<keyword evidence="1" id="KW-0812">Transmembrane</keyword>
<organism evidence="2 3">
    <name type="scientific">Ancylomarina subtilis</name>
    <dbReference type="NCBI Taxonomy" id="1639035"/>
    <lineage>
        <taxon>Bacteria</taxon>
        <taxon>Pseudomonadati</taxon>
        <taxon>Bacteroidota</taxon>
        <taxon>Bacteroidia</taxon>
        <taxon>Marinilabiliales</taxon>
        <taxon>Marinifilaceae</taxon>
        <taxon>Ancylomarina</taxon>
    </lineage>
</organism>
<name>A0A4Q7VEB9_9BACT</name>
<dbReference type="EMBL" id="SHKN01000002">
    <property type="protein sequence ID" value="RZT93462.1"/>
    <property type="molecule type" value="Genomic_DNA"/>
</dbReference>
<proteinExistence type="predicted"/>
<protein>
    <submittedName>
        <fullName evidence="2">Uncharacterized protein</fullName>
    </submittedName>
</protein>
<keyword evidence="3" id="KW-1185">Reference proteome</keyword>
<evidence type="ECO:0000313" key="2">
    <source>
        <dbReference type="EMBL" id="RZT93462.1"/>
    </source>
</evidence>
<feature type="transmembrane region" description="Helical" evidence="1">
    <location>
        <begin position="6"/>
        <end position="27"/>
    </location>
</feature>
<sequence length="51" mass="5971">MHFSQTIVVIYTHFSLLIQKFILIFVLRGVEIQISLSDLSYKLSHTTYTKP</sequence>
<evidence type="ECO:0000256" key="1">
    <source>
        <dbReference type="SAM" id="Phobius"/>
    </source>
</evidence>
<accession>A0A4Q7VEB9</accession>
<comment type="caution">
    <text evidence="2">The sequence shown here is derived from an EMBL/GenBank/DDBJ whole genome shotgun (WGS) entry which is preliminary data.</text>
</comment>
<dbReference type="Proteomes" id="UP000293562">
    <property type="component" value="Unassembled WGS sequence"/>
</dbReference>
<dbReference type="AlphaFoldDB" id="A0A4Q7VEB9"/>
<reference evidence="2 3" key="1">
    <citation type="submission" date="2019-02" db="EMBL/GenBank/DDBJ databases">
        <title>Genomic Encyclopedia of Type Strains, Phase IV (KMG-IV): sequencing the most valuable type-strain genomes for metagenomic binning, comparative biology and taxonomic classification.</title>
        <authorList>
            <person name="Goeker M."/>
        </authorList>
    </citation>
    <scope>NUCLEOTIDE SEQUENCE [LARGE SCALE GENOMIC DNA]</scope>
    <source>
        <strain evidence="2 3">DSM 28825</strain>
    </source>
</reference>
<gene>
    <name evidence="2" type="ORF">EV201_2629</name>
</gene>
<keyword evidence="1" id="KW-1133">Transmembrane helix</keyword>
<keyword evidence="1" id="KW-0472">Membrane</keyword>
<evidence type="ECO:0000313" key="3">
    <source>
        <dbReference type="Proteomes" id="UP000293562"/>
    </source>
</evidence>